<evidence type="ECO:0000313" key="4">
    <source>
        <dbReference type="Proteomes" id="UP000275076"/>
    </source>
</evidence>
<dbReference type="CDD" id="cd00586">
    <property type="entry name" value="4HBT"/>
    <property type="match status" value="1"/>
</dbReference>
<dbReference type="EMBL" id="RBVX01000028">
    <property type="protein sequence ID" value="RSL31102.1"/>
    <property type="molecule type" value="Genomic_DNA"/>
</dbReference>
<reference evidence="3 4" key="1">
    <citation type="submission" date="2018-10" db="EMBL/GenBank/DDBJ databases">
        <title>Draft genome sequence of Bacillus salarius IM0101, isolated from a hypersaline soil in Inner Mongolia, China.</title>
        <authorList>
            <person name="Yamprayoonswat W."/>
            <person name="Boonvisut S."/>
            <person name="Jumpathong W."/>
            <person name="Sittihan S."/>
            <person name="Ruangsuj P."/>
            <person name="Wanthongcharoen S."/>
            <person name="Thongpramul N."/>
            <person name="Pimmason S."/>
            <person name="Yu B."/>
            <person name="Yasawong M."/>
        </authorList>
    </citation>
    <scope>NUCLEOTIDE SEQUENCE [LARGE SCALE GENOMIC DNA]</scope>
    <source>
        <strain evidence="3 4">IM0101</strain>
    </source>
</reference>
<evidence type="ECO:0000256" key="1">
    <source>
        <dbReference type="ARBA" id="ARBA00005953"/>
    </source>
</evidence>
<dbReference type="OrthoDB" id="9799036at2"/>
<dbReference type="Proteomes" id="UP000275076">
    <property type="component" value="Unassembled WGS sequence"/>
</dbReference>
<dbReference type="PANTHER" id="PTHR31793:SF24">
    <property type="entry name" value="LONG-CHAIN ACYL-COA THIOESTERASE FADM"/>
    <property type="match status" value="1"/>
</dbReference>
<keyword evidence="2" id="KW-0378">Hydrolase</keyword>
<dbReference type="InterPro" id="IPR050563">
    <property type="entry name" value="4-hydroxybenzoyl-CoA_TE"/>
</dbReference>
<name>A0A3R9QI05_9BACI</name>
<dbReference type="GO" id="GO:0047617">
    <property type="term" value="F:fatty acyl-CoA hydrolase activity"/>
    <property type="evidence" value="ECO:0007669"/>
    <property type="project" value="TreeGrafter"/>
</dbReference>
<dbReference type="PIRSF" id="PIRSF003230">
    <property type="entry name" value="YbgC"/>
    <property type="match status" value="1"/>
</dbReference>
<comment type="caution">
    <text evidence="3">The sequence shown here is derived from an EMBL/GenBank/DDBJ whole genome shotgun (WGS) entry which is preliminary data.</text>
</comment>
<dbReference type="PANTHER" id="PTHR31793">
    <property type="entry name" value="4-HYDROXYBENZOYL-COA THIOESTERASE FAMILY MEMBER"/>
    <property type="match status" value="1"/>
</dbReference>
<protein>
    <submittedName>
        <fullName evidence="3">Acyl-CoA thioesterase</fullName>
    </submittedName>
</protein>
<dbReference type="AlphaFoldDB" id="A0A3R9QI05"/>
<comment type="similarity">
    <text evidence="1">Belongs to the 4-hydroxybenzoyl-CoA thioesterase family.</text>
</comment>
<keyword evidence="4" id="KW-1185">Reference proteome</keyword>
<gene>
    <name evidence="3" type="ORF">D7Z54_22570</name>
</gene>
<dbReference type="InterPro" id="IPR029069">
    <property type="entry name" value="HotDog_dom_sf"/>
</dbReference>
<accession>A0A3R9QI05</accession>
<dbReference type="SUPFAM" id="SSF54637">
    <property type="entry name" value="Thioesterase/thiol ester dehydrase-isomerase"/>
    <property type="match status" value="1"/>
</dbReference>
<sequence length="133" mass="15425">MAHDWKVKVRASETDGLGHVSNISYFIYIEEARIELFRELITMMDMKEWPFILASASCDYIQQAYFDDILHISTTVTHVGHSSFSLHHEISCERGIIAKGNSVVVHFNFDTQKSEMLPNQWKDILHQHKTTKT</sequence>
<proteinExistence type="inferred from homology"/>
<dbReference type="InterPro" id="IPR006684">
    <property type="entry name" value="YbgC/YbaW"/>
</dbReference>
<evidence type="ECO:0000256" key="2">
    <source>
        <dbReference type="ARBA" id="ARBA00022801"/>
    </source>
</evidence>
<dbReference type="RefSeq" id="WP_125559268.1">
    <property type="nucleotide sequence ID" value="NZ_RBVX01000028.1"/>
</dbReference>
<dbReference type="Pfam" id="PF13279">
    <property type="entry name" value="4HBT_2"/>
    <property type="match status" value="1"/>
</dbReference>
<dbReference type="Gene3D" id="3.10.129.10">
    <property type="entry name" value="Hotdog Thioesterase"/>
    <property type="match status" value="1"/>
</dbReference>
<organism evidence="3 4">
    <name type="scientific">Salibacterium salarium</name>
    <dbReference type="NCBI Taxonomy" id="284579"/>
    <lineage>
        <taxon>Bacteria</taxon>
        <taxon>Bacillati</taxon>
        <taxon>Bacillota</taxon>
        <taxon>Bacilli</taxon>
        <taxon>Bacillales</taxon>
        <taxon>Bacillaceae</taxon>
    </lineage>
</organism>
<evidence type="ECO:0000313" key="3">
    <source>
        <dbReference type="EMBL" id="RSL31102.1"/>
    </source>
</evidence>